<accession>A0A381E2F0</accession>
<evidence type="ECO:0000259" key="1">
    <source>
        <dbReference type="Pfam" id="PF13358"/>
    </source>
</evidence>
<gene>
    <name evidence="2" type="ORF">NCTC13294_00668</name>
</gene>
<organism evidence="2 3">
    <name type="scientific">Cardiobacterium valvarum</name>
    <dbReference type="NCBI Taxonomy" id="194702"/>
    <lineage>
        <taxon>Bacteria</taxon>
        <taxon>Pseudomonadati</taxon>
        <taxon>Pseudomonadota</taxon>
        <taxon>Gammaproteobacteria</taxon>
        <taxon>Cardiobacteriales</taxon>
        <taxon>Cardiobacteriaceae</taxon>
        <taxon>Cardiobacterium</taxon>
    </lineage>
</organism>
<dbReference type="Pfam" id="PF13358">
    <property type="entry name" value="DDE_3"/>
    <property type="match status" value="1"/>
</dbReference>
<dbReference type="OrthoDB" id="6659486at2"/>
<sequence length="87" mass="10134">MGDRNTAAGAACLQCDRDGQHASFHKRQDTLDALQAEGHTVLWLPPYSPDFNPIEKTWAWIKRLRKQWRLADVNALLFWFFTLVTLY</sequence>
<dbReference type="EMBL" id="UFUW01000001">
    <property type="protein sequence ID" value="SUX20091.1"/>
    <property type="molecule type" value="Genomic_DNA"/>
</dbReference>
<dbReference type="AlphaFoldDB" id="A0A381E2F0"/>
<dbReference type="InterPro" id="IPR036397">
    <property type="entry name" value="RNaseH_sf"/>
</dbReference>
<name>A0A381E2F0_9GAMM</name>
<feature type="domain" description="Tc1-like transposase DDE" evidence="1">
    <location>
        <begin position="21"/>
        <end position="72"/>
    </location>
</feature>
<dbReference type="GO" id="GO:0003676">
    <property type="term" value="F:nucleic acid binding"/>
    <property type="evidence" value="ECO:0007669"/>
    <property type="project" value="InterPro"/>
</dbReference>
<proteinExistence type="predicted"/>
<dbReference type="InterPro" id="IPR038717">
    <property type="entry name" value="Tc1-like_DDE_dom"/>
</dbReference>
<dbReference type="Proteomes" id="UP000254572">
    <property type="component" value="Unassembled WGS sequence"/>
</dbReference>
<dbReference type="Gene3D" id="3.30.420.10">
    <property type="entry name" value="Ribonuclease H-like superfamily/Ribonuclease H"/>
    <property type="match status" value="1"/>
</dbReference>
<keyword evidence="3" id="KW-1185">Reference proteome</keyword>
<protein>
    <recommendedName>
        <fullName evidence="1">Tc1-like transposase DDE domain-containing protein</fullName>
    </recommendedName>
</protein>
<evidence type="ECO:0000313" key="2">
    <source>
        <dbReference type="EMBL" id="SUX20091.1"/>
    </source>
</evidence>
<reference evidence="2 3" key="1">
    <citation type="submission" date="2018-06" db="EMBL/GenBank/DDBJ databases">
        <authorList>
            <consortium name="Pathogen Informatics"/>
            <person name="Doyle S."/>
        </authorList>
    </citation>
    <scope>NUCLEOTIDE SEQUENCE [LARGE SCALE GENOMIC DNA]</scope>
    <source>
        <strain evidence="2 3">NCTC13294</strain>
    </source>
</reference>
<evidence type="ECO:0000313" key="3">
    <source>
        <dbReference type="Proteomes" id="UP000254572"/>
    </source>
</evidence>
<dbReference type="RefSeq" id="WP_115610921.1">
    <property type="nucleotide sequence ID" value="NZ_JBHLZC010000001.1"/>
</dbReference>